<feature type="region of interest" description="Disordered" evidence="1">
    <location>
        <begin position="1"/>
        <end position="29"/>
    </location>
</feature>
<evidence type="ECO:0000256" key="1">
    <source>
        <dbReference type="SAM" id="MobiDB-lite"/>
    </source>
</evidence>
<sequence length="134" mass="15532">KTGGTFYTGYGNPPVNQMTNGGTYNAGSGNTPVNRSFMDDLYHHGRALFEVAQPNSEETLRLRQEREQIRREIEEDTRRYNEQLAASDERNRRTRIEEEAESQRRARERAEEDRKRNEAACKHVTAVRTEASQN</sequence>
<reference evidence="2" key="1">
    <citation type="submission" date="2023-10" db="EMBL/GenBank/DDBJ databases">
        <title>Genome assembly of Pristionchus species.</title>
        <authorList>
            <person name="Yoshida K."/>
            <person name="Sommer R.J."/>
        </authorList>
    </citation>
    <scope>NUCLEOTIDE SEQUENCE</scope>
    <source>
        <strain evidence="2">RS0144</strain>
    </source>
</reference>
<proteinExistence type="predicted"/>
<accession>A0AAV5T5M4</accession>
<evidence type="ECO:0000313" key="3">
    <source>
        <dbReference type="Proteomes" id="UP001432027"/>
    </source>
</evidence>
<keyword evidence="3" id="KW-1185">Reference proteome</keyword>
<feature type="compositionally biased region" description="Basic and acidic residues" evidence="1">
    <location>
        <begin position="80"/>
        <end position="121"/>
    </location>
</feature>
<name>A0AAV5T5M4_9BILA</name>
<feature type="region of interest" description="Disordered" evidence="1">
    <location>
        <begin position="80"/>
        <end position="134"/>
    </location>
</feature>
<gene>
    <name evidence="2" type="ORF">PENTCL1PPCAC_12748</name>
</gene>
<dbReference type="AlphaFoldDB" id="A0AAV5T5M4"/>
<organism evidence="2 3">
    <name type="scientific">Pristionchus entomophagus</name>
    <dbReference type="NCBI Taxonomy" id="358040"/>
    <lineage>
        <taxon>Eukaryota</taxon>
        <taxon>Metazoa</taxon>
        <taxon>Ecdysozoa</taxon>
        <taxon>Nematoda</taxon>
        <taxon>Chromadorea</taxon>
        <taxon>Rhabditida</taxon>
        <taxon>Rhabditina</taxon>
        <taxon>Diplogasteromorpha</taxon>
        <taxon>Diplogasteroidea</taxon>
        <taxon>Neodiplogasteridae</taxon>
        <taxon>Pristionchus</taxon>
    </lineage>
</organism>
<feature type="non-terminal residue" evidence="2">
    <location>
        <position position="134"/>
    </location>
</feature>
<dbReference type="EMBL" id="BTSX01000003">
    <property type="protein sequence ID" value="GMS90573.1"/>
    <property type="molecule type" value="Genomic_DNA"/>
</dbReference>
<evidence type="ECO:0000313" key="2">
    <source>
        <dbReference type="EMBL" id="GMS90573.1"/>
    </source>
</evidence>
<feature type="non-terminal residue" evidence="2">
    <location>
        <position position="1"/>
    </location>
</feature>
<protein>
    <submittedName>
        <fullName evidence="2">Uncharacterized protein</fullName>
    </submittedName>
</protein>
<feature type="compositionally biased region" description="Polar residues" evidence="1">
    <location>
        <begin position="14"/>
        <end position="29"/>
    </location>
</feature>
<dbReference type="Proteomes" id="UP001432027">
    <property type="component" value="Unassembled WGS sequence"/>
</dbReference>
<comment type="caution">
    <text evidence="2">The sequence shown here is derived from an EMBL/GenBank/DDBJ whole genome shotgun (WGS) entry which is preliminary data.</text>
</comment>